<protein>
    <recommendedName>
        <fullName evidence="4">Zinc transporter ZupT</fullName>
    </recommendedName>
</protein>
<dbReference type="Proteomes" id="UP000278962">
    <property type="component" value="Unassembled WGS sequence"/>
</dbReference>
<reference evidence="2 3" key="1">
    <citation type="submission" date="2018-10" db="EMBL/GenBank/DDBJ databases">
        <title>Genomic Encyclopedia of Archaeal and Bacterial Type Strains, Phase II (KMG-II): from individual species to whole genera.</title>
        <authorList>
            <person name="Goeker M."/>
        </authorList>
    </citation>
    <scope>NUCLEOTIDE SEQUENCE [LARGE SCALE GENOMIC DNA]</scope>
    <source>
        <strain evidence="2 3">DSM 14954</strain>
    </source>
</reference>
<feature type="transmembrane region" description="Helical" evidence="1">
    <location>
        <begin position="275"/>
        <end position="297"/>
    </location>
</feature>
<feature type="transmembrane region" description="Helical" evidence="1">
    <location>
        <begin position="370"/>
        <end position="389"/>
    </location>
</feature>
<comment type="caution">
    <text evidence="2">The sequence shown here is derived from an EMBL/GenBank/DDBJ whole genome shotgun (WGS) entry which is preliminary data.</text>
</comment>
<organism evidence="2 3">
    <name type="scientific">Solirubrobacter pauli</name>
    <dbReference type="NCBI Taxonomy" id="166793"/>
    <lineage>
        <taxon>Bacteria</taxon>
        <taxon>Bacillati</taxon>
        <taxon>Actinomycetota</taxon>
        <taxon>Thermoleophilia</taxon>
        <taxon>Solirubrobacterales</taxon>
        <taxon>Solirubrobacteraceae</taxon>
        <taxon>Solirubrobacter</taxon>
    </lineage>
</organism>
<proteinExistence type="predicted"/>
<gene>
    <name evidence="2" type="ORF">C8N24_5020</name>
</gene>
<keyword evidence="1" id="KW-0812">Transmembrane</keyword>
<evidence type="ECO:0000313" key="2">
    <source>
        <dbReference type="EMBL" id="RKQ87000.1"/>
    </source>
</evidence>
<feature type="transmembrane region" description="Helical" evidence="1">
    <location>
        <begin position="334"/>
        <end position="358"/>
    </location>
</feature>
<sequence>MGAVTRSLRVPAWVAGLVPLLLVAAAVAVFAALDAPGIGERVGPPVEELAVERTVLAPGSIELTLRNDGPDAVTVAQVVVNDAFAQFEGAAQPIGRLQTATVRVQQPWVEGEAYEVALVTASGGTVVHEIPAAVETPHADAGFFGLMALLGVYVGVIPVALGMLWLPWLRRIPPAWLRVLMALTIGLLAFLGVDAAFEGFELAAEGSQAFGGAALVLVGAGVAYLLLSGVSAWLSRRAAGASGTRLALLIATGIGLHNLGEGVAIGAAYSAGALALGAFLVVGFALHNTTEGLAIVAPIARQRTTLPRLAALGLLAGGPAVLGAWIGAGAYTPSIAALLFGFGAGAIVQVIITLLPSLRDDDGRVLHPGAVAGMLGGIGLMFATGLLVAA</sequence>
<feature type="transmembrane region" description="Helical" evidence="1">
    <location>
        <begin position="209"/>
        <end position="234"/>
    </location>
</feature>
<evidence type="ECO:0000256" key="1">
    <source>
        <dbReference type="SAM" id="Phobius"/>
    </source>
</evidence>
<evidence type="ECO:0008006" key="4">
    <source>
        <dbReference type="Google" id="ProtNLM"/>
    </source>
</evidence>
<accession>A0A660L5Z5</accession>
<dbReference type="OrthoDB" id="9787346at2"/>
<keyword evidence="1" id="KW-0472">Membrane</keyword>
<dbReference type="RefSeq" id="WP_121255206.1">
    <property type="nucleotide sequence ID" value="NZ_RBIL01000002.1"/>
</dbReference>
<dbReference type="AlphaFoldDB" id="A0A660L5Z5"/>
<feature type="transmembrane region" description="Helical" evidence="1">
    <location>
        <begin position="246"/>
        <end position="269"/>
    </location>
</feature>
<dbReference type="EMBL" id="RBIL01000002">
    <property type="protein sequence ID" value="RKQ87000.1"/>
    <property type="molecule type" value="Genomic_DNA"/>
</dbReference>
<keyword evidence="1" id="KW-1133">Transmembrane helix</keyword>
<feature type="transmembrane region" description="Helical" evidence="1">
    <location>
        <begin position="175"/>
        <end position="197"/>
    </location>
</feature>
<feature type="transmembrane region" description="Helical" evidence="1">
    <location>
        <begin position="12"/>
        <end position="33"/>
    </location>
</feature>
<feature type="transmembrane region" description="Helical" evidence="1">
    <location>
        <begin position="143"/>
        <end position="168"/>
    </location>
</feature>
<name>A0A660L5Z5_9ACTN</name>
<evidence type="ECO:0000313" key="3">
    <source>
        <dbReference type="Proteomes" id="UP000278962"/>
    </source>
</evidence>
<keyword evidence="3" id="KW-1185">Reference proteome</keyword>
<feature type="transmembrane region" description="Helical" evidence="1">
    <location>
        <begin position="309"/>
        <end position="328"/>
    </location>
</feature>